<organism evidence="3 4">
    <name type="scientific">Phyllostomus discolor</name>
    <name type="common">pale spear-nosed bat</name>
    <dbReference type="NCBI Taxonomy" id="89673"/>
    <lineage>
        <taxon>Eukaryota</taxon>
        <taxon>Metazoa</taxon>
        <taxon>Chordata</taxon>
        <taxon>Craniata</taxon>
        <taxon>Vertebrata</taxon>
        <taxon>Euteleostomi</taxon>
        <taxon>Mammalia</taxon>
        <taxon>Eutheria</taxon>
        <taxon>Laurasiatheria</taxon>
        <taxon>Chiroptera</taxon>
        <taxon>Yangochiroptera</taxon>
        <taxon>Phyllostomidae</taxon>
        <taxon>Phyllostominae</taxon>
        <taxon>Phyllostomus</taxon>
    </lineage>
</organism>
<dbReference type="Gene3D" id="1.20.900.10">
    <property type="entry name" value="Dbl homology (DH) domain"/>
    <property type="match status" value="1"/>
</dbReference>
<dbReference type="PROSITE" id="PS50010">
    <property type="entry name" value="DH_2"/>
    <property type="match status" value="1"/>
</dbReference>
<keyword evidence="1" id="KW-0812">Transmembrane</keyword>
<name>A0A834E1T2_9CHIR</name>
<dbReference type="GO" id="GO:0005085">
    <property type="term" value="F:guanyl-nucleotide exchange factor activity"/>
    <property type="evidence" value="ECO:0007669"/>
    <property type="project" value="InterPro"/>
</dbReference>
<dbReference type="SUPFAM" id="SSF48065">
    <property type="entry name" value="DBL homology domain (DH-domain)"/>
    <property type="match status" value="1"/>
</dbReference>
<feature type="transmembrane region" description="Helical" evidence="1">
    <location>
        <begin position="141"/>
        <end position="161"/>
    </location>
</feature>
<dbReference type="AlphaFoldDB" id="A0A834E1T2"/>
<dbReference type="InterPro" id="IPR000219">
    <property type="entry name" value="DH_dom"/>
</dbReference>
<evidence type="ECO:0000313" key="4">
    <source>
        <dbReference type="Proteomes" id="UP000664940"/>
    </source>
</evidence>
<dbReference type="InterPro" id="IPR053086">
    <property type="entry name" value="RhoGEF_domain"/>
</dbReference>
<evidence type="ECO:0000259" key="2">
    <source>
        <dbReference type="PROSITE" id="PS50010"/>
    </source>
</evidence>
<feature type="domain" description="DH" evidence="2">
    <location>
        <begin position="23"/>
        <end position="145"/>
    </location>
</feature>
<comment type="caution">
    <text evidence="3">The sequence shown here is derived from an EMBL/GenBank/DDBJ whole genome shotgun (WGS) entry which is preliminary data.</text>
</comment>
<reference evidence="3 4" key="1">
    <citation type="journal article" date="2020" name="Nature">
        <title>Six reference-quality genomes reveal evolution of bat adaptations.</title>
        <authorList>
            <person name="Jebb D."/>
            <person name="Huang Z."/>
            <person name="Pippel M."/>
            <person name="Hughes G.M."/>
            <person name="Lavrichenko K."/>
            <person name="Devanna P."/>
            <person name="Winkler S."/>
            <person name="Jermiin L.S."/>
            <person name="Skirmuntt E.C."/>
            <person name="Katzourakis A."/>
            <person name="Burkitt-Gray L."/>
            <person name="Ray D.A."/>
            <person name="Sullivan K.A.M."/>
            <person name="Roscito J.G."/>
            <person name="Kirilenko B.M."/>
            <person name="Davalos L.M."/>
            <person name="Corthals A.P."/>
            <person name="Power M.L."/>
            <person name="Jones G."/>
            <person name="Ransome R.D."/>
            <person name="Dechmann D.K.N."/>
            <person name="Locatelli A.G."/>
            <person name="Puechmaille S.J."/>
            <person name="Fedrigo O."/>
            <person name="Jarvis E.D."/>
            <person name="Hiller M."/>
            <person name="Vernes S.C."/>
            <person name="Myers E.W."/>
            <person name="Teeling E.C."/>
        </authorList>
    </citation>
    <scope>NUCLEOTIDE SEQUENCE [LARGE SCALE GENOMIC DNA]</scope>
    <source>
        <strain evidence="3">Bat1K_MPI-CBG_1</strain>
    </source>
</reference>
<dbReference type="EMBL" id="JABVXQ010000007">
    <property type="protein sequence ID" value="KAF6100684.1"/>
    <property type="molecule type" value="Genomic_DNA"/>
</dbReference>
<gene>
    <name evidence="3" type="ORF">HJG60_015527</name>
</gene>
<dbReference type="PANTHER" id="PTHR45834:SF3">
    <property type="entry name" value="RHO GUANINE NUCLEOTIDE EXCHANGE FACTOR 3, ISOFORM L"/>
    <property type="match status" value="1"/>
</dbReference>
<dbReference type="Proteomes" id="UP000664940">
    <property type="component" value="Unassembled WGS sequence"/>
</dbReference>
<dbReference type="PANTHER" id="PTHR45834">
    <property type="entry name" value="RHO GUANINE NUCLEOTIDE EXCHANGE FACTOR 9-RELATED"/>
    <property type="match status" value="1"/>
</dbReference>
<protein>
    <submittedName>
        <fullName evidence="3">Phosphatidylinositol-3,4,5-trisphosphate dependent Rac exchange factor 2</fullName>
    </submittedName>
</protein>
<dbReference type="InterPro" id="IPR035899">
    <property type="entry name" value="DBL_dom_sf"/>
</dbReference>
<evidence type="ECO:0000256" key="1">
    <source>
        <dbReference type="SAM" id="Phobius"/>
    </source>
</evidence>
<proteinExistence type="predicted"/>
<keyword evidence="1" id="KW-1133">Transmembrane helix</keyword>
<dbReference type="SMART" id="SM00325">
    <property type="entry name" value="RhoGEF"/>
    <property type="match status" value="1"/>
</dbReference>
<dbReference type="Pfam" id="PF00621">
    <property type="entry name" value="RhoGEF"/>
    <property type="match status" value="1"/>
</dbReference>
<evidence type="ECO:0000313" key="3">
    <source>
        <dbReference type="EMBL" id="KAF6100684.1"/>
    </source>
</evidence>
<dbReference type="GO" id="GO:0005829">
    <property type="term" value="C:cytosol"/>
    <property type="evidence" value="ECO:0007669"/>
    <property type="project" value="TreeGrafter"/>
</dbReference>
<sequence length="209" mass="24132">MNDESRADGRAESAKDLEKQLRLRVCVLSELQKTERDYVGTLEFLVSAFLHRMNQWAASKVDKNVTEETVKILFSNIEDILAVHKEFLQVVEECLHPEPSAQQEVGTCFLHFKDKFRIYDEYCSNHEKAQKLLLELNKIRTIRTFLLVRVLCVTMCCYLLVGPPSTEEQHHCGVETTVGRLLEHTQPRKLESFNNVGSESWERPVVGTH</sequence>
<keyword evidence="1" id="KW-0472">Membrane</keyword>
<accession>A0A834E1T2</accession>